<dbReference type="RefSeq" id="XP_007671607.1">
    <property type="nucleotide sequence ID" value="XM_007673417.1"/>
</dbReference>
<name>M2M099_BAUPA</name>
<protein>
    <recommendedName>
        <fullName evidence="3">SET domain-containing protein</fullName>
    </recommendedName>
</protein>
<dbReference type="OrthoDB" id="265717at2759"/>
<sequence length="170" mass="19093">MSRYAKIMSSPKLVCSRQYFANHSCRPNAVVSWNPNTAQGTLHALTVIMASSIDIEIDYLGGEQATLQSGAGRRRLLQRDYGFRCECPACGNPGRRNIEDDNRRMQAGDLFRSIYSHPETTPALTAVNAAFERTRTTQIEQLSRYITLLPQLKLVDTKLARAYEARAKLP</sequence>
<keyword evidence="2" id="KW-1185">Reference proteome</keyword>
<evidence type="ECO:0000313" key="2">
    <source>
        <dbReference type="Proteomes" id="UP000011761"/>
    </source>
</evidence>
<dbReference type="SUPFAM" id="SSF82199">
    <property type="entry name" value="SET domain"/>
    <property type="match status" value="1"/>
</dbReference>
<dbReference type="GeneID" id="19109415"/>
<evidence type="ECO:0000313" key="1">
    <source>
        <dbReference type="EMBL" id="EMD00423.1"/>
    </source>
</evidence>
<dbReference type="Gene3D" id="2.170.270.10">
    <property type="entry name" value="SET domain"/>
    <property type="match status" value="1"/>
</dbReference>
<organism evidence="1 2">
    <name type="scientific">Baudoinia panamericana (strain UAMH 10762)</name>
    <name type="common">Angels' share fungus</name>
    <name type="synonym">Baudoinia compniacensis (strain UAMH 10762)</name>
    <dbReference type="NCBI Taxonomy" id="717646"/>
    <lineage>
        <taxon>Eukaryota</taxon>
        <taxon>Fungi</taxon>
        <taxon>Dikarya</taxon>
        <taxon>Ascomycota</taxon>
        <taxon>Pezizomycotina</taxon>
        <taxon>Dothideomycetes</taxon>
        <taxon>Dothideomycetidae</taxon>
        <taxon>Mycosphaerellales</taxon>
        <taxon>Teratosphaeriaceae</taxon>
        <taxon>Baudoinia</taxon>
    </lineage>
</organism>
<dbReference type="Proteomes" id="UP000011761">
    <property type="component" value="Unassembled WGS sequence"/>
</dbReference>
<proteinExistence type="predicted"/>
<evidence type="ECO:0008006" key="3">
    <source>
        <dbReference type="Google" id="ProtNLM"/>
    </source>
</evidence>
<dbReference type="InterPro" id="IPR046341">
    <property type="entry name" value="SET_dom_sf"/>
</dbReference>
<dbReference type="InterPro" id="IPR053185">
    <property type="entry name" value="SET_domain_protein"/>
</dbReference>
<dbReference type="PANTHER" id="PTHR47332:SF4">
    <property type="entry name" value="SET DOMAIN-CONTAINING PROTEIN 5"/>
    <property type="match status" value="1"/>
</dbReference>
<reference evidence="1 2" key="1">
    <citation type="journal article" date="2012" name="PLoS Pathog.">
        <title>Diverse lifestyles and strategies of plant pathogenesis encoded in the genomes of eighteen Dothideomycetes fungi.</title>
        <authorList>
            <person name="Ohm R.A."/>
            <person name="Feau N."/>
            <person name="Henrissat B."/>
            <person name="Schoch C.L."/>
            <person name="Horwitz B.A."/>
            <person name="Barry K.W."/>
            <person name="Condon B.J."/>
            <person name="Copeland A.C."/>
            <person name="Dhillon B."/>
            <person name="Glaser F."/>
            <person name="Hesse C.N."/>
            <person name="Kosti I."/>
            <person name="LaButti K."/>
            <person name="Lindquist E.A."/>
            <person name="Lucas S."/>
            <person name="Salamov A.A."/>
            <person name="Bradshaw R.E."/>
            <person name="Ciuffetti L."/>
            <person name="Hamelin R.C."/>
            <person name="Kema G.H.J."/>
            <person name="Lawrence C."/>
            <person name="Scott J.A."/>
            <person name="Spatafora J.W."/>
            <person name="Turgeon B.G."/>
            <person name="de Wit P.J.G.M."/>
            <person name="Zhong S."/>
            <person name="Goodwin S.B."/>
            <person name="Grigoriev I.V."/>
        </authorList>
    </citation>
    <scope>NUCLEOTIDE SEQUENCE [LARGE SCALE GENOMIC DNA]</scope>
    <source>
        <strain evidence="1 2">UAMH 10762</strain>
    </source>
</reference>
<dbReference type="HOGENOM" id="CLU_1570339_0_0_1"/>
<dbReference type="AlphaFoldDB" id="M2M099"/>
<dbReference type="KEGG" id="bcom:BAUCODRAFT_163951"/>
<accession>M2M099</accession>
<dbReference type="STRING" id="717646.M2M099"/>
<gene>
    <name evidence="1" type="ORF">BAUCODRAFT_163951</name>
</gene>
<dbReference type="PANTHER" id="PTHR47332">
    <property type="entry name" value="SET DOMAIN-CONTAINING PROTEIN 5"/>
    <property type="match status" value="1"/>
</dbReference>
<dbReference type="EMBL" id="KB445550">
    <property type="protein sequence ID" value="EMD00423.1"/>
    <property type="molecule type" value="Genomic_DNA"/>
</dbReference>